<gene>
    <name evidence="4" type="ORF">RCOM_0223340</name>
</gene>
<reference evidence="5" key="1">
    <citation type="journal article" date="2010" name="Nat. Biotechnol.">
        <title>Draft genome sequence of the oilseed species Ricinus communis.</title>
        <authorList>
            <person name="Chan A.P."/>
            <person name="Crabtree J."/>
            <person name="Zhao Q."/>
            <person name="Lorenzi H."/>
            <person name="Orvis J."/>
            <person name="Puiu D."/>
            <person name="Melake-Berhan A."/>
            <person name="Jones K.M."/>
            <person name="Redman J."/>
            <person name="Chen G."/>
            <person name="Cahoon E.B."/>
            <person name="Gedil M."/>
            <person name="Stanke M."/>
            <person name="Haas B.J."/>
            <person name="Wortman J.R."/>
            <person name="Fraser-Liggett C.M."/>
            <person name="Ravel J."/>
            <person name="Rabinowicz P.D."/>
        </authorList>
    </citation>
    <scope>NUCLEOTIDE SEQUENCE [LARGE SCALE GENOMIC DNA]</scope>
    <source>
        <strain evidence="5">cv. Hale</strain>
    </source>
</reference>
<dbReference type="GO" id="GO:0032440">
    <property type="term" value="F:2-alkenal reductase [NAD(P)H] activity"/>
    <property type="evidence" value="ECO:0007669"/>
    <property type="project" value="UniProtKB-EC"/>
</dbReference>
<dbReference type="EC" id="1.3.1.74" evidence="4"/>
<dbReference type="InterPro" id="IPR011032">
    <property type="entry name" value="GroES-like_sf"/>
</dbReference>
<accession>B9SER6</accession>
<evidence type="ECO:0000259" key="3">
    <source>
        <dbReference type="Pfam" id="PF16884"/>
    </source>
</evidence>
<dbReference type="Pfam" id="PF16884">
    <property type="entry name" value="ADH_N_2"/>
    <property type="match status" value="1"/>
</dbReference>
<protein>
    <submittedName>
        <fullName evidence="4">Alcohol dehydrogenase, putative</fullName>
        <ecNumber evidence="4">1.3.1.74</ecNumber>
    </submittedName>
</protein>
<organism evidence="4 5">
    <name type="scientific">Ricinus communis</name>
    <name type="common">Castor bean</name>
    <dbReference type="NCBI Taxonomy" id="3988"/>
    <lineage>
        <taxon>Eukaryota</taxon>
        <taxon>Viridiplantae</taxon>
        <taxon>Streptophyta</taxon>
        <taxon>Embryophyta</taxon>
        <taxon>Tracheophyta</taxon>
        <taxon>Spermatophyta</taxon>
        <taxon>Magnoliopsida</taxon>
        <taxon>eudicotyledons</taxon>
        <taxon>Gunneridae</taxon>
        <taxon>Pentapetalae</taxon>
        <taxon>rosids</taxon>
        <taxon>fabids</taxon>
        <taxon>Malpighiales</taxon>
        <taxon>Euphorbiaceae</taxon>
        <taxon>Acalyphoideae</taxon>
        <taxon>Acalypheae</taxon>
        <taxon>Ricinus</taxon>
    </lineage>
</organism>
<dbReference type="InterPro" id="IPR013149">
    <property type="entry name" value="ADH-like_C"/>
</dbReference>
<dbReference type="InterPro" id="IPR041694">
    <property type="entry name" value="ADH_N_2"/>
</dbReference>
<dbReference type="SUPFAM" id="SSF50129">
    <property type="entry name" value="GroES-like"/>
    <property type="match status" value="1"/>
</dbReference>
<dbReference type="InterPro" id="IPR045010">
    <property type="entry name" value="MDR_fam"/>
</dbReference>
<evidence type="ECO:0000313" key="5">
    <source>
        <dbReference type="Proteomes" id="UP000008311"/>
    </source>
</evidence>
<proteinExistence type="predicted"/>
<sequence length="224" mass="24285">MEVRNRFITIKRHIEGTPKESDFELKAETLDLSSVESGSSYIILKHLYVSIDPYQMNRMKSYSSSHKAINAASPIAPGHVIEARGLAKVVASGNPEFQKDDLVVGLISWGEYSIRKSPGLLTKLDPIGLPLSHHVGILGYSGLTAYAGLFDICKPMKGEKVFVSAACGSVGNLVGQYAKLIGCYVVGCAGSKEKVALLKDRLGFDDAFNYKEETDLKLTLKSVG</sequence>
<dbReference type="Proteomes" id="UP000008311">
    <property type="component" value="Unassembled WGS sequence"/>
</dbReference>
<dbReference type="Pfam" id="PF00107">
    <property type="entry name" value="ADH_zinc_N"/>
    <property type="match status" value="1"/>
</dbReference>
<dbReference type="EMBL" id="EQ973938">
    <property type="protein sequence ID" value="EEF37925.1"/>
    <property type="molecule type" value="Genomic_DNA"/>
</dbReference>
<evidence type="ECO:0000259" key="2">
    <source>
        <dbReference type="Pfam" id="PF00107"/>
    </source>
</evidence>
<dbReference type="eggNOG" id="KOG1196">
    <property type="taxonomic scope" value="Eukaryota"/>
</dbReference>
<name>B9SER6_RICCO</name>
<dbReference type="InParanoid" id="B9SER6"/>
<dbReference type="Gene3D" id="3.40.50.720">
    <property type="entry name" value="NAD(P)-binding Rossmann-like Domain"/>
    <property type="match status" value="1"/>
</dbReference>
<keyword evidence="5" id="KW-1185">Reference proteome</keyword>
<evidence type="ECO:0000313" key="4">
    <source>
        <dbReference type="EMBL" id="EEF37925.1"/>
    </source>
</evidence>
<dbReference type="PANTHER" id="PTHR43205">
    <property type="entry name" value="PROSTAGLANDIN REDUCTASE"/>
    <property type="match status" value="1"/>
</dbReference>
<dbReference type="InterPro" id="IPR036291">
    <property type="entry name" value="NAD(P)-bd_dom_sf"/>
</dbReference>
<feature type="domain" description="Oxidoreductase N-terminal" evidence="3">
    <location>
        <begin position="6"/>
        <end position="119"/>
    </location>
</feature>
<dbReference type="AlphaFoldDB" id="B9SER6"/>
<evidence type="ECO:0000256" key="1">
    <source>
        <dbReference type="ARBA" id="ARBA00023002"/>
    </source>
</evidence>
<dbReference type="Gene3D" id="3.90.180.10">
    <property type="entry name" value="Medium-chain alcohol dehydrogenases, catalytic domain"/>
    <property type="match status" value="1"/>
</dbReference>
<feature type="domain" description="Alcohol dehydrogenase-like C-terminal" evidence="2">
    <location>
        <begin position="170"/>
        <end position="221"/>
    </location>
</feature>
<dbReference type="PANTHER" id="PTHR43205:SF12">
    <property type="entry name" value="OS06G0602900 PROTEIN"/>
    <property type="match status" value="1"/>
</dbReference>
<dbReference type="SUPFAM" id="SSF51735">
    <property type="entry name" value="NAD(P)-binding Rossmann-fold domains"/>
    <property type="match status" value="1"/>
</dbReference>
<keyword evidence="1 4" id="KW-0560">Oxidoreductase</keyword>